<feature type="compositionally biased region" description="Low complexity" evidence="1">
    <location>
        <begin position="161"/>
        <end position="201"/>
    </location>
</feature>
<gene>
    <name evidence="2" type="ORF">BGZ95_009581</name>
</gene>
<feature type="region of interest" description="Disordered" evidence="1">
    <location>
        <begin position="538"/>
        <end position="570"/>
    </location>
</feature>
<organism evidence="2 3">
    <name type="scientific">Linnemannia exigua</name>
    <dbReference type="NCBI Taxonomy" id="604196"/>
    <lineage>
        <taxon>Eukaryota</taxon>
        <taxon>Fungi</taxon>
        <taxon>Fungi incertae sedis</taxon>
        <taxon>Mucoromycota</taxon>
        <taxon>Mortierellomycotina</taxon>
        <taxon>Mortierellomycetes</taxon>
        <taxon>Mortierellales</taxon>
        <taxon>Mortierellaceae</taxon>
        <taxon>Linnemannia</taxon>
    </lineage>
</organism>
<dbReference type="AlphaFoldDB" id="A0AAD4DCI8"/>
<dbReference type="Proteomes" id="UP001194580">
    <property type="component" value="Unassembled WGS sequence"/>
</dbReference>
<feature type="region of interest" description="Disordered" evidence="1">
    <location>
        <begin position="95"/>
        <end position="119"/>
    </location>
</feature>
<proteinExistence type="predicted"/>
<feature type="region of interest" description="Disordered" evidence="1">
    <location>
        <begin position="153"/>
        <end position="209"/>
    </location>
</feature>
<evidence type="ECO:0000313" key="2">
    <source>
        <dbReference type="EMBL" id="KAG0274639.1"/>
    </source>
</evidence>
<feature type="region of interest" description="Disordered" evidence="1">
    <location>
        <begin position="285"/>
        <end position="315"/>
    </location>
</feature>
<accession>A0AAD4DCI8</accession>
<evidence type="ECO:0000313" key="3">
    <source>
        <dbReference type="Proteomes" id="UP001194580"/>
    </source>
</evidence>
<sequence length="570" mass="62547">MPKSPRGNFNYIDINMYKPFNSVPTSTTPTSSTTQSHGYRASAQEAPQQQFSNPAFSPTVHVPQSILVSTSSACLNGGDDVYQSSILECPSHMASQGLGYQPQQEHQQHQRHPSLESTPRPVFDALQHHQNIHQHQQPPQQQQHSFQYQNFNQQRDPHLDNNNNNNNQSYSNNNQGFNNNNTFGDHGNNNNNNQGFNNNDTFGDHSKNSVHLDQHSNIERQSKPVPVTNKPPAGPTVQLINGYHPARLAMLQGSELTDRQSRKKARAEKAAAAAAAAAALASAGSSSSTPLTLPTPPKANIPKAKQTVPTPAARTVPNGEQLTLQLQAAITTNSSKKLTNIIKKAAGECIVRAFLYIMGRNFAFMSQDLFMTLYREAFGCPNLTDAHVKDSMLDAKLFKTMIDTKIDIGPPSRKFYRLSPVFFHVLEGRTNEQANIPPTQPKEPLFDVTNRDNLPPPTPLPPAMVRYLLDGWDLKLHNVSVMHYSFTPARWPTIAPLNDLQPFLAYWYTPQYQFSQYMEPLAAKEAAKGVTREAAKGVAKGTAKGAAKGTAKGAVKGTAKGAVKGTAKGA</sequence>
<protein>
    <submittedName>
        <fullName evidence="2">Uncharacterized protein</fullName>
    </submittedName>
</protein>
<dbReference type="EMBL" id="JAAAIL010000577">
    <property type="protein sequence ID" value="KAG0274639.1"/>
    <property type="molecule type" value="Genomic_DNA"/>
</dbReference>
<name>A0AAD4DCI8_9FUNG</name>
<feature type="non-terminal residue" evidence="2">
    <location>
        <position position="1"/>
    </location>
</feature>
<feature type="region of interest" description="Disordered" evidence="1">
    <location>
        <begin position="21"/>
        <end position="57"/>
    </location>
</feature>
<feature type="compositionally biased region" description="Polar residues" evidence="1">
    <location>
        <begin position="45"/>
        <end position="56"/>
    </location>
</feature>
<feature type="compositionally biased region" description="Low complexity" evidence="1">
    <location>
        <begin position="24"/>
        <end position="34"/>
    </location>
</feature>
<keyword evidence="3" id="KW-1185">Reference proteome</keyword>
<reference evidence="2" key="1">
    <citation type="journal article" date="2020" name="Fungal Divers.">
        <title>Resolving the Mortierellaceae phylogeny through synthesis of multi-gene phylogenetics and phylogenomics.</title>
        <authorList>
            <person name="Vandepol N."/>
            <person name="Liber J."/>
            <person name="Desiro A."/>
            <person name="Na H."/>
            <person name="Kennedy M."/>
            <person name="Barry K."/>
            <person name="Grigoriev I.V."/>
            <person name="Miller A.N."/>
            <person name="O'Donnell K."/>
            <person name="Stajich J.E."/>
            <person name="Bonito G."/>
        </authorList>
    </citation>
    <scope>NUCLEOTIDE SEQUENCE</scope>
    <source>
        <strain evidence="2">NRRL 28262</strain>
    </source>
</reference>
<comment type="caution">
    <text evidence="2">The sequence shown here is derived from an EMBL/GenBank/DDBJ whole genome shotgun (WGS) entry which is preliminary data.</text>
</comment>
<evidence type="ECO:0000256" key="1">
    <source>
        <dbReference type="SAM" id="MobiDB-lite"/>
    </source>
</evidence>